<gene>
    <name evidence="2" type="ORF">PAM7971_00302</name>
</gene>
<dbReference type="AlphaFoldDB" id="A0A1Y5RIQ6"/>
<keyword evidence="3" id="KW-1185">Reference proteome</keyword>
<reference evidence="2 3" key="1">
    <citation type="submission" date="2017-03" db="EMBL/GenBank/DDBJ databases">
        <authorList>
            <person name="Afonso C.L."/>
            <person name="Miller P.J."/>
            <person name="Scott M.A."/>
            <person name="Spackman E."/>
            <person name="Goraichik I."/>
            <person name="Dimitrov K.M."/>
            <person name="Suarez D.L."/>
            <person name="Swayne D.E."/>
        </authorList>
    </citation>
    <scope>NUCLEOTIDE SEQUENCE [LARGE SCALE GENOMIC DNA]</scope>
    <source>
        <strain evidence="2 3">CECT 7971</strain>
    </source>
</reference>
<proteinExistence type="predicted"/>
<accession>A0A1Y5RIQ6</accession>
<sequence>MSFQECEGVNSKIHVSKPAGGKARDPSYSFAYERLND</sequence>
<organism evidence="2 3">
    <name type="scientific">Pacificibacter marinus</name>
    <dbReference type="NCBI Taxonomy" id="658057"/>
    <lineage>
        <taxon>Bacteria</taxon>
        <taxon>Pseudomonadati</taxon>
        <taxon>Pseudomonadota</taxon>
        <taxon>Alphaproteobacteria</taxon>
        <taxon>Rhodobacterales</taxon>
        <taxon>Roseobacteraceae</taxon>
        <taxon>Pacificibacter</taxon>
    </lineage>
</organism>
<protein>
    <submittedName>
        <fullName evidence="2">Uncharacterized protein</fullName>
    </submittedName>
</protein>
<dbReference type="Proteomes" id="UP000193307">
    <property type="component" value="Unassembled WGS sequence"/>
</dbReference>
<feature type="region of interest" description="Disordered" evidence="1">
    <location>
        <begin position="1"/>
        <end position="26"/>
    </location>
</feature>
<evidence type="ECO:0000313" key="2">
    <source>
        <dbReference type="EMBL" id="SLN15792.1"/>
    </source>
</evidence>
<evidence type="ECO:0000256" key="1">
    <source>
        <dbReference type="SAM" id="MobiDB-lite"/>
    </source>
</evidence>
<name>A0A1Y5RIQ6_9RHOB</name>
<dbReference type="EMBL" id="FWFW01000001">
    <property type="protein sequence ID" value="SLN15792.1"/>
    <property type="molecule type" value="Genomic_DNA"/>
</dbReference>
<evidence type="ECO:0000313" key="3">
    <source>
        <dbReference type="Proteomes" id="UP000193307"/>
    </source>
</evidence>